<feature type="transmembrane region" description="Helical" evidence="6">
    <location>
        <begin position="321"/>
        <end position="346"/>
    </location>
</feature>
<feature type="transmembrane region" description="Helical" evidence="6">
    <location>
        <begin position="128"/>
        <end position="156"/>
    </location>
</feature>
<keyword evidence="9" id="KW-1185">Reference proteome</keyword>
<dbReference type="PANTHER" id="PTHR46273:SF4">
    <property type="entry name" value="AT19640P"/>
    <property type="match status" value="1"/>
</dbReference>
<feature type="domain" description="G-protein coupled receptors family 1 profile" evidence="7">
    <location>
        <begin position="71"/>
        <end position="377"/>
    </location>
</feature>
<comment type="similarity">
    <text evidence="2">Belongs to the G-protein coupled receptor 1 family.</text>
</comment>
<accession>A0AAV2PDW2</accession>
<dbReference type="Proteomes" id="UP001497644">
    <property type="component" value="Chromosome 9"/>
</dbReference>
<dbReference type="SUPFAM" id="SSF81321">
    <property type="entry name" value="Family A G protein-coupled receptor-like"/>
    <property type="match status" value="1"/>
</dbReference>
<comment type="subcellular location">
    <subcellularLocation>
        <location evidence="1">Membrane</location>
    </subcellularLocation>
</comment>
<feature type="transmembrane region" description="Helical" evidence="6">
    <location>
        <begin position="177"/>
        <end position="198"/>
    </location>
</feature>
<dbReference type="PRINTS" id="PR00237">
    <property type="entry name" value="GPCRRHODOPSN"/>
</dbReference>
<keyword evidence="3 6" id="KW-0812">Transmembrane</keyword>
<feature type="transmembrane region" description="Helical" evidence="6">
    <location>
        <begin position="358"/>
        <end position="378"/>
    </location>
</feature>
<dbReference type="CDD" id="cd14978">
    <property type="entry name" value="7tmA_FMRFamide_R-like"/>
    <property type="match status" value="1"/>
</dbReference>
<sequence length="416" mass="47814">MYRSQNYMDILCGLNITDEDIDYFGLGNLTDCTKTIQLTCYCDGAIRDLATQYKNYHGYASLIVCCFGTLTNILNIIVLTRKDTKAAPINRILTGLAVTDALVMLEYIPFAIYKYFVLPERRIFPYGWAVFVLFHMHFTQLFHTISIALTLTLAVWRYIAIRFPRYNYTWCTDRRCTIALSCSFLAPFFACAPSYLVFGIKAEIVYENGTKEILYHVDTDSFDKGFLYQLNFWILSVVIKLLPCVLLTVIICWLIKALYRAKGRKQTLKSYNHCPAKAAKPTSSSGISDLENYYGSFDIKKDECSRRVSKSDKRTDRTTRMLVAVLLLFLITEIPQGVLGLLSAALGDCFFRNCYDKFGELMDIFALLNGSINFILYCSMSRQFRMIFGQLFKPRIISNWPTMNQHQTDTVQSTYV</sequence>
<evidence type="ECO:0000256" key="3">
    <source>
        <dbReference type="ARBA" id="ARBA00022692"/>
    </source>
</evidence>
<keyword evidence="5 6" id="KW-0472">Membrane</keyword>
<dbReference type="InterPro" id="IPR053219">
    <property type="entry name" value="GPCR_Dmsr-1"/>
</dbReference>
<dbReference type="InterPro" id="IPR017452">
    <property type="entry name" value="GPCR_Rhodpsn_7TM"/>
</dbReference>
<feature type="transmembrane region" description="Helical" evidence="6">
    <location>
        <begin position="59"/>
        <end position="80"/>
    </location>
</feature>
<evidence type="ECO:0000256" key="2">
    <source>
        <dbReference type="ARBA" id="ARBA00010663"/>
    </source>
</evidence>
<evidence type="ECO:0000313" key="8">
    <source>
        <dbReference type="EMBL" id="CAL1689728.1"/>
    </source>
</evidence>
<keyword evidence="4 6" id="KW-1133">Transmembrane helix</keyword>
<evidence type="ECO:0000313" key="9">
    <source>
        <dbReference type="Proteomes" id="UP001497644"/>
    </source>
</evidence>
<proteinExistence type="inferred from homology"/>
<dbReference type="EMBL" id="OZ034832">
    <property type="protein sequence ID" value="CAL1689728.1"/>
    <property type="molecule type" value="Genomic_DNA"/>
</dbReference>
<evidence type="ECO:0000256" key="6">
    <source>
        <dbReference type="SAM" id="Phobius"/>
    </source>
</evidence>
<protein>
    <recommendedName>
        <fullName evidence="7">G-protein coupled receptors family 1 profile domain-containing protein</fullName>
    </recommendedName>
</protein>
<gene>
    <name evidence="8" type="ORF">LPLAT_LOCUS14591</name>
</gene>
<dbReference type="Gene3D" id="1.20.1070.10">
    <property type="entry name" value="Rhodopsin 7-helix transmembrane proteins"/>
    <property type="match status" value="1"/>
</dbReference>
<name>A0AAV2PDW2_9HYME</name>
<reference evidence="8" key="1">
    <citation type="submission" date="2024-04" db="EMBL/GenBank/DDBJ databases">
        <authorList>
            <consortium name="Molecular Ecology Group"/>
        </authorList>
    </citation>
    <scope>NUCLEOTIDE SEQUENCE</scope>
</reference>
<dbReference type="PANTHER" id="PTHR46273">
    <property type="entry name" value="MYOSUPPRESSIN RECEPTOR 1, ISOFORM B-RELATED"/>
    <property type="match status" value="1"/>
</dbReference>
<evidence type="ECO:0000256" key="1">
    <source>
        <dbReference type="ARBA" id="ARBA00004370"/>
    </source>
</evidence>
<evidence type="ECO:0000256" key="5">
    <source>
        <dbReference type="ARBA" id="ARBA00023136"/>
    </source>
</evidence>
<feature type="transmembrane region" description="Helical" evidence="6">
    <location>
        <begin position="232"/>
        <end position="255"/>
    </location>
</feature>
<evidence type="ECO:0000256" key="4">
    <source>
        <dbReference type="ARBA" id="ARBA00022989"/>
    </source>
</evidence>
<dbReference type="GO" id="GO:0008528">
    <property type="term" value="F:G protein-coupled peptide receptor activity"/>
    <property type="evidence" value="ECO:0007669"/>
    <property type="project" value="TreeGrafter"/>
</dbReference>
<dbReference type="Pfam" id="PF00001">
    <property type="entry name" value="7tm_1"/>
    <property type="match status" value="1"/>
</dbReference>
<dbReference type="PROSITE" id="PS50262">
    <property type="entry name" value="G_PROTEIN_RECEP_F1_2"/>
    <property type="match status" value="1"/>
</dbReference>
<dbReference type="AlphaFoldDB" id="A0AAV2PDW2"/>
<organism evidence="8 9">
    <name type="scientific">Lasius platythorax</name>
    <dbReference type="NCBI Taxonomy" id="488582"/>
    <lineage>
        <taxon>Eukaryota</taxon>
        <taxon>Metazoa</taxon>
        <taxon>Ecdysozoa</taxon>
        <taxon>Arthropoda</taxon>
        <taxon>Hexapoda</taxon>
        <taxon>Insecta</taxon>
        <taxon>Pterygota</taxon>
        <taxon>Neoptera</taxon>
        <taxon>Endopterygota</taxon>
        <taxon>Hymenoptera</taxon>
        <taxon>Apocrita</taxon>
        <taxon>Aculeata</taxon>
        <taxon>Formicoidea</taxon>
        <taxon>Formicidae</taxon>
        <taxon>Formicinae</taxon>
        <taxon>Lasius</taxon>
        <taxon>Lasius</taxon>
    </lineage>
</organism>
<evidence type="ECO:0000259" key="7">
    <source>
        <dbReference type="PROSITE" id="PS50262"/>
    </source>
</evidence>
<dbReference type="InterPro" id="IPR000276">
    <property type="entry name" value="GPCR_Rhodpsn"/>
</dbReference>
<dbReference type="GO" id="GO:0005886">
    <property type="term" value="C:plasma membrane"/>
    <property type="evidence" value="ECO:0007669"/>
    <property type="project" value="TreeGrafter"/>
</dbReference>
<feature type="transmembrane region" description="Helical" evidence="6">
    <location>
        <begin position="92"/>
        <end position="116"/>
    </location>
</feature>